<dbReference type="SUPFAM" id="SSF51430">
    <property type="entry name" value="NAD(P)-linked oxidoreductase"/>
    <property type="match status" value="1"/>
</dbReference>
<dbReference type="Pfam" id="PF00248">
    <property type="entry name" value="Aldo_ket_red"/>
    <property type="match status" value="1"/>
</dbReference>
<evidence type="ECO:0000259" key="1">
    <source>
        <dbReference type="Pfam" id="PF00248"/>
    </source>
</evidence>
<organism evidence="2 3">
    <name type="scientific">Membranihabitans marinus</name>
    <dbReference type="NCBI Taxonomy" id="1227546"/>
    <lineage>
        <taxon>Bacteria</taxon>
        <taxon>Pseudomonadati</taxon>
        <taxon>Bacteroidota</taxon>
        <taxon>Saprospiria</taxon>
        <taxon>Saprospirales</taxon>
        <taxon>Saprospiraceae</taxon>
        <taxon>Membranihabitans</taxon>
    </lineage>
</organism>
<proteinExistence type="predicted"/>
<dbReference type="AlphaFoldDB" id="A0A953HMH8"/>
<dbReference type="EMBL" id="JAHVHU010000009">
    <property type="protein sequence ID" value="MBY5958704.1"/>
    <property type="molecule type" value="Genomic_DNA"/>
</dbReference>
<dbReference type="InterPro" id="IPR023210">
    <property type="entry name" value="NADP_OxRdtase_dom"/>
</dbReference>
<dbReference type="PANTHER" id="PTHR43312">
    <property type="entry name" value="D-THREO-ALDOSE 1-DEHYDROGENASE"/>
    <property type="match status" value="1"/>
</dbReference>
<name>A0A953HMH8_9BACT</name>
<dbReference type="Proteomes" id="UP000753961">
    <property type="component" value="Unassembled WGS sequence"/>
</dbReference>
<protein>
    <submittedName>
        <fullName evidence="2">Aldo/keto reductase</fullName>
    </submittedName>
</protein>
<dbReference type="InterPro" id="IPR036812">
    <property type="entry name" value="NAD(P)_OxRdtase_dom_sf"/>
</dbReference>
<sequence>MKYRKLGNTGLKVSEMAFGSVGIGLPYANQPMPSKADAIHLLRKSLEEGINFYDTARMYGTSESIIGAAFAGKRDQVILSTKSVHFLNEDGTLPAENELRSTIRTSLEESLQALRTDYVDVFMLHQANEEILRSEVVQSIFSALRSEGLVRFIGASTYEPEESRMCIESGVWDVIQMPLNLLDQRHLQALNLAEQNGVGVIIRSVLFRGMLTGRPVSLHPDLEEVESHIAQLEQWNTGRYPDLLTLAVKYVLSYPAVSAALIGMDRMIHLTKALEVVRENELDEAVRGEVEARAFKNPDFLNLNQWIKKGWLKN</sequence>
<dbReference type="InterPro" id="IPR053135">
    <property type="entry name" value="AKR2_Oxidoreductase"/>
</dbReference>
<dbReference type="Gene3D" id="3.20.20.100">
    <property type="entry name" value="NADP-dependent oxidoreductase domain"/>
    <property type="match status" value="1"/>
</dbReference>
<keyword evidence="3" id="KW-1185">Reference proteome</keyword>
<dbReference type="CDD" id="cd19086">
    <property type="entry name" value="AKR_AKR11C1"/>
    <property type="match status" value="1"/>
</dbReference>
<dbReference type="InterPro" id="IPR020471">
    <property type="entry name" value="AKR"/>
</dbReference>
<evidence type="ECO:0000313" key="3">
    <source>
        <dbReference type="Proteomes" id="UP000753961"/>
    </source>
</evidence>
<dbReference type="PRINTS" id="PR00069">
    <property type="entry name" value="ALDKETRDTASE"/>
</dbReference>
<dbReference type="PANTHER" id="PTHR43312:SF1">
    <property type="entry name" value="NADP-DEPENDENT OXIDOREDUCTASE DOMAIN-CONTAINING PROTEIN"/>
    <property type="match status" value="1"/>
</dbReference>
<gene>
    <name evidence="2" type="ORF">KUV50_11200</name>
</gene>
<dbReference type="GO" id="GO:0016491">
    <property type="term" value="F:oxidoreductase activity"/>
    <property type="evidence" value="ECO:0007669"/>
    <property type="project" value="InterPro"/>
</dbReference>
<accession>A0A953HMH8</accession>
<comment type="caution">
    <text evidence="2">The sequence shown here is derived from an EMBL/GenBank/DDBJ whole genome shotgun (WGS) entry which is preliminary data.</text>
</comment>
<feature type="domain" description="NADP-dependent oxidoreductase" evidence="1">
    <location>
        <begin position="16"/>
        <end position="289"/>
    </location>
</feature>
<evidence type="ECO:0000313" key="2">
    <source>
        <dbReference type="EMBL" id="MBY5958704.1"/>
    </source>
</evidence>
<reference evidence="2" key="1">
    <citation type="submission" date="2021-06" db="EMBL/GenBank/DDBJ databases">
        <title>44 bacteria genomes isolated from Dapeng, Shenzhen.</title>
        <authorList>
            <person name="Zheng W."/>
            <person name="Yu S."/>
            <person name="Huang Y."/>
        </authorList>
    </citation>
    <scope>NUCLEOTIDE SEQUENCE</scope>
    <source>
        <strain evidence="2">DP5N28-2</strain>
    </source>
</reference>
<dbReference type="RefSeq" id="WP_222580236.1">
    <property type="nucleotide sequence ID" value="NZ_JAHVHU010000009.1"/>
</dbReference>